<dbReference type="CDD" id="cd00093">
    <property type="entry name" value="HTH_XRE"/>
    <property type="match status" value="1"/>
</dbReference>
<feature type="domain" description="DUF5753" evidence="1">
    <location>
        <begin position="89"/>
        <end position="254"/>
    </location>
</feature>
<dbReference type="SUPFAM" id="SSF47413">
    <property type="entry name" value="lambda repressor-like DNA-binding domains"/>
    <property type="match status" value="1"/>
</dbReference>
<dbReference type="Pfam" id="PF13560">
    <property type="entry name" value="HTH_31"/>
    <property type="match status" value="1"/>
</dbReference>
<dbReference type="EMBL" id="BAAAUV010000008">
    <property type="protein sequence ID" value="GAA3215903.1"/>
    <property type="molecule type" value="Genomic_DNA"/>
</dbReference>
<dbReference type="InterPro" id="IPR010982">
    <property type="entry name" value="Lambda_DNA-bd_dom_sf"/>
</dbReference>
<dbReference type="Gene3D" id="1.10.260.40">
    <property type="entry name" value="lambda repressor-like DNA-binding domains"/>
    <property type="match status" value="1"/>
</dbReference>
<keyword evidence="3" id="KW-1185">Reference proteome</keyword>
<comment type="caution">
    <text evidence="2">The sequence shown here is derived from an EMBL/GenBank/DDBJ whole genome shotgun (WGS) entry which is preliminary data.</text>
</comment>
<sequence>MPNRKPTPETQAFGEEVARHRKLAELSRAQLAALVTVTTSYVGIVETGVTRCRYDFAQRLDLALGTGTVLADAWNDLLRGTNYPQYFVDFTKAEHVAAIIRTYQCMLVYGLLQTEGYARALLLNDSSVEARMTRQHIITREDPLPPKLYVLLDESVLYRQVGDRSVMREQLRHLTTVGNDRLIVQVVPQDRYYGAPGSFVIATPPGGGKDVAYLANLTGGHTSSEPADILGAVQAFTDLQAHALSVGATRDLIGKVVEERWMG</sequence>
<evidence type="ECO:0000259" key="1">
    <source>
        <dbReference type="Pfam" id="PF19054"/>
    </source>
</evidence>
<name>A0ABP6QEB0_9ACTN</name>
<dbReference type="Proteomes" id="UP001501237">
    <property type="component" value="Unassembled WGS sequence"/>
</dbReference>
<evidence type="ECO:0000313" key="3">
    <source>
        <dbReference type="Proteomes" id="UP001501237"/>
    </source>
</evidence>
<evidence type="ECO:0000313" key="2">
    <source>
        <dbReference type="EMBL" id="GAA3215903.1"/>
    </source>
</evidence>
<accession>A0ABP6QEB0</accession>
<protein>
    <submittedName>
        <fullName evidence="2">Helix-turn-helix transcriptional regulator</fullName>
    </submittedName>
</protein>
<gene>
    <name evidence="2" type="ORF">GCM10010468_37640</name>
</gene>
<dbReference type="Pfam" id="PF19054">
    <property type="entry name" value="DUF5753"/>
    <property type="match status" value="1"/>
</dbReference>
<dbReference type="InterPro" id="IPR001387">
    <property type="entry name" value="Cro/C1-type_HTH"/>
</dbReference>
<organism evidence="2 3">
    <name type="scientific">Actinocorallia longicatena</name>
    <dbReference type="NCBI Taxonomy" id="111803"/>
    <lineage>
        <taxon>Bacteria</taxon>
        <taxon>Bacillati</taxon>
        <taxon>Actinomycetota</taxon>
        <taxon>Actinomycetes</taxon>
        <taxon>Streptosporangiales</taxon>
        <taxon>Thermomonosporaceae</taxon>
        <taxon>Actinocorallia</taxon>
    </lineage>
</organism>
<reference evidence="3" key="1">
    <citation type="journal article" date="2019" name="Int. J. Syst. Evol. Microbiol.">
        <title>The Global Catalogue of Microorganisms (GCM) 10K type strain sequencing project: providing services to taxonomists for standard genome sequencing and annotation.</title>
        <authorList>
            <consortium name="The Broad Institute Genomics Platform"/>
            <consortium name="The Broad Institute Genome Sequencing Center for Infectious Disease"/>
            <person name="Wu L."/>
            <person name="Ma J."/>
        </authorList>
    </citation>
    <scope>NUCLEOTIDE SEQUENCE [LARGE SCALE GENOMIC DNA]</scope>
    <source>
        <strain evidence="3">JCM 9377</strain>
    </source>
</reference>
<proteinExistence type="predicted"/>
<dbReference type="InterPro" id="IPR043917">
    <property type="entry name" value="DUF5753"/>
</dbReference>
<dbReference type="RefSeq" id="WP_344829747.1">
    <property type="nucleotide sequence ID" value="NZ_BAAAUV010000008.1"/>
</dbReference>